<evidence type="ECO:0000313" key="3">
    <source>
        <dbReference type="Proteomes" id="UP000570361"/>
    </source>
</evidence>
<feature type="compositionally biased region" description="Basic residues" evidence="1">
    <location>
        <begin position="1"/>
        <end position="16"/>
    </location>
</feature>
<name>A0A7W5AVN6_9BACL</name>
<organism evidence="2 3">
    <name type="scientific">Paenibacillus phyllosphaerae</name>
    <dbReference type="NCBI Taxonomy" id="274593"/>
    <lineage>
        <taxon>Bacteria</taxon>
        <taxon>Bacillati</taxon>
        <taxon>Bacillota</taxon>
        <taxon>Bacilli</taxon>
        <taxon>Bacillales</taxon>
        <taxon>Paenibacillaceae</taxon>
        <taxon>Paenibacillus</taxon>
    </lineage>
</organism>
<protein>
    <submittedName>
        <fullName evidence="2">Uncharacterized protein YjcR</fullName>
    </submittedName>
</protein>
<dbReference type="AlphaFoldDB" id="A0A7W5AVN6"/>
<reference evidence="2 3" key="1">
    <citation type="submission" date="2020-08" db="EMBL/GenBank/DDBJ databases">
        <title>Genomic Encyclopedia of Type Strains, Phase III (KMG-III): the genomes of soil and plant-associated and newly described type strains.</title>
        <authorList>
            <person name="Whitman W."/>
        </authorList>
    </citation>
    <scope>NUCLEOTIDE SEQUENCE [LARGE SCALE GENOMIC DNA]</scope>
    <source>
        <strain evidence="2 3">CECT 5862</strain>
    </source>
</reference>
<evidence type="ECO:0000313" key="2">
    <source>
        <dbReference type="EMBL" id="MBB3109650.1"/>
    </source>
</evidence>
<keyword evidence="3" id="KW-1185">Reference proteome</keyword>
<proteinExistence type="predicted"/>
<gene>
    <name evidence="2" type="ORF">FHS18_001713</name>
</gene>
<dbReference type="Proteomes" id="UP000570361">
    <property type="component" value="Unassembled WGS sequence"/>
</dbReference>
<evidence type="ECO:0000256" key="1">
    <source>
        <dbReference type="SAM" id="MobiDB-lite"/>
    </source>
</evidence>
<comment type="caution">
    <text evidence="2">The sequence shown here is derived from an EMBL/GenBank/DDBJ whole genome shotgun (WGS) entry which is preliminary data.</text>
</comment>
<accession>A0A7W5AVN6</accession>
<dbReference type="EMBL" id="JACHXK010000003">
    <property type="protein sequence ID" value="MBB3109650.1"/>
    <property type="molecule type" value="Genomic_DNA"/>
</dbReference>
<sequence length="55" mass="5767">MNRKVSAKKVSKKAASFKKVAGKSGLRAPRGNRGCQNLGLNPGCTSILYTAVCTV</sequence>
<dbReference type="RefSeq" id="WP_183598955.1">
    <property type="nucleotide sequence ID" value="NZ_JACHXK010000003.1"/>
</dbReference>
<feature type="region of interest" description="Disordered" evidence="1">
    <location>
        <begin position="1"/>
        <end position="32"/>
    </location>
</feature>